<dbReference type="GO" id="GO:0003677">
    <property type="term" value="F:DNA binding"/>
    <property type="evidence" value="ECO:0007669"/>
    <property type="project" value="InterPro"/>
</dbReference>
<evidence type="ECO:0000259" key="5">
    <source>
        <dbReference type="Pfam" id="PF04542"/>
    </source>
</evidence>
<evidence type="ECO:0000256" key="2">
    <source>
        <dbReference type="ARBA" id="ARBA00023015"/>
    </source>
</evidence>
<evidence type="ECO:0000256" key="3">
    <source>
        <dbReference type="ARBA" id="ARBA00023082"/>
    </source>
</evidence>
<proteinExistence type="inferred from homology"/>
<evidence type="ECO:0000256" key="4">
    <source>
        <dbReference type="ARBA" id="ARBA00023163"/>
    </source>
</evidence>
<keyword evidence="8" id="KW-1185">Reference proteome</keyword>
<dbReference type="Gene3D" id="1.10.1740.10">
    <property type="match status" value="1"/>
</dbReference>
<dbReference type="InterPro" id="IPR013249">
    <property type="entry name" value="RNA_pol_sigma70_r4_t2"/>
</dbReference>
<dbReference type="EMBL" id="GL945017">
    <property type="protein sequence ID" value="EGN55994.1"/>
    <property type="molecule type" value="Genomic_DNA"/>
</dbReference>
<dbReference type="InterPro" id="IPR014284">
    <property type="entry name" value="RNA_pol_sigma-70_dom"/>
</dbReference>
<dbReference type="InterPro" id="IPR039425">
    <property type="entry name" value="RNA_pol_sigma-70-like"/>
</dbReference>
<dbReference type="CDD" id="cd06171">
    <property type="entry name" value="Sigma70_r4"/>
    <property type="match status" value="1"/>
</dbReference>
<dbReference type="GO" id="GO:0016987">
    <property type="term" value="F:sigma factor activity"/>
    <property type="evidence" value="ECO:0007669"/>
    <property type="project" value="UniProtKB-KW"/>
</dbReference>
<evidence type="ECO:0000313" key="8">
    <source>
        <dbReference type="Proteomes" id="UP000002772"/>
    </source>
</evidence>
<dbReference type="Pfam" id="PF08281">
    <property type="entry name" value="Sigma70_r4_2"/>
    <property type="match status" value="1"/>
</dbReference>
<dbReference type="STRING" id="688246.Premu_0513"/>
<comment type="similarity">
    <text evidence="1">Belongs to the sigma-70 factor family. ECF subfamily.</text>
</comment>
<dbReference type="SUPFAM" id="SSF88659">
    <property type="entry name" value="Sigma3 and sigma4 domains of RNA polymerase sigma factors"/>
    <property type="match status" value="1"/>
</dbReference>
<dbReference type="InterPro" id="IPR036388">
    <property type="entry name" value="WH-like_DNA-bd_sf"/>
</dbReference>
<feature type="domain" description="RNA polymerase sigma factor 70 region 4 type 2" evidence="6">
    <location>
        <begin position="109"/>
        <end position="159"/>
    </location>
</feature>
<dbReference type="PANTHER" id="PTHR43133">
    <property type="entry name" value="RNA POLYMERASE ECF-TYPE SIGMA FACTO"/>
    <property type="match status" value="1"/>
</dbReference>
<keyword evidence="3" id="KW-0731">Sigma factor</keyword>
<reference evidence="8" key="1">
    <citation type="journal article" date="2011" name="Stand. Genomic Sci.">
        <title>Non-contiguous finished genome sequence of the opportunistic oral pathogen Prevotella multisaccharivorax type strain (PPPA20).</title>
        <authorList>
            <person name="Pati A."/>
            <person name="Gronow S."/>
            <person name="Lu M."/>
            <person name="Lapidus A."/>
            <person name="Nolan M."/>
            <person name="Lucas S."/>
            <person name="Hammon N."/>
            <person name="Deshpande S."/>
            <person name="Cheng J.F."/>
            <person name="Tapia R."/>
            <person name="Han C."/>
            <person name="Goodwin L."/>
            <person name="Pitluck S."/>
            <person name="Liolios K."/>
            <person name="Pagani I."/>
            <person name="Mavromatis K."/>
            <person name="Mikhailova N."/>
            <person name="Huntemann M."/>
            <person name="Chen A."/>
            <person name="Palaniappan K."/>
            <person name="Land M."/>
            <person name="Hauser L."/>
            <person name="Detter J.C."/>
            <person name="Brambilla E.M."/>
            <person name="Rohde M."/>
            <person name="Goker M."/>
            <person name="Woyke T."/>
            <person name="Bristow J."/>
            <person name="Eisen J.A."/>
            <person name="Markowitz V."/>
            <person name="Hugenholtz P."/>
            <person name="Kyrpides N.C."/>
            <person name="Klenk H.P."/>
            <person name="Ivanova N."/>
        </authorList>
    </citation>
    <scope>NUCLEOTIDE SEQUENCE [LARGE SCALE GENOMIC DNA]</scope>
    <source>
        <strain evidence="8">DSM 17128</strain>
    </source>
</reference>
<name>F8NBW8_9BACT</name>
<keyword evidence="4" id="KW-0804">Transcription</keyword>
<evidence type="ECO:0000259" key="6">
    <source>
        <dbReference type="Pfam" id="PF08281"/>
    </source>
</evidence>
<dbReference type="NCBIfam" id="TIGR02937">
    <property type="entry name" value="sigma70-ECF"/>
    <property type="match status" value="1"/>
</dbReference>
<protein>
    <submittedName>
        <fullName evidence="7">RNA polymerase, sigma-24 subunit, ECF subfamily</fullName>
    </submittedName>
</protein>
<evidence type="ECO:0000256" key="1">
    <source>
        <dbReference type="ARBA" id="ARBA00010641"/>
    </source>
</evidence>
<organism evidence="7 8">
    <name type="scientific">Hallella multisaccharivorax DSM 17128</name>
    <dbReference type="NCBI Taxonomy" id="688246"/>
    <lineage>
        <taxon>Bacteria</taxon>
        <taxon>Pseudomonadati</taxon>
        <taxon>Bacteroidota</taxon>
        <taxon>Bacteroidia</taxon>
        <taxon>Bacteroidales</taxon>
        <taxon>Prevotellaceae</taxon>
        <taxon>Hallella</taxon>
    </lineage>
</organism>
<dbReference type="PANTHER" id="PTHR43133:SF46">
    <property type="entry name" value="RNA POLYMERASE SIGMA-70 FACTOR ECF SUBFAMILY"/>
    <property type="match status" value="1"/>
</dbReference>
<gene>
    <name evidence="7" type="ORF">Premu_0513</name>
</gene>
<accession>F8NBW8</accession>
<dbReference type="HOGENOM" id="CLU_047691_3_2_10"/>
<dbReference type="InterPro" id="IPR007627">
    <property type="entry name" value="RNA_pol_sigma70_r2"/>
</dbReference>
<dbReference type="InterPro" id="IPR013324">
    <property type="entry name" value="RNA_pol_sigma_r3/r4-like"/>
</dbReference>
<dbReference type="AlphaFoldDB" id="F8NBW8"/>
<evidence type="ECO:0000313" key="7">
    <source>
        <dbReference type="EMBL" id="EGN55994.1"/>
    </source>
</evidence>
<dbReference type="Proteomes" id="UP000002772">
    <property type="component" value="Unassembled WGS sequence"/>
</dbReference>
<sequence length="174" mass="20080">MFAQGDERAMDMLYSVYAGYLTGVCSRYVPQYDDLCDVLQEALVKIFTSISMFRYQGVGSLKAWLTRVVINEALIFLRDRKKMRFVDDDREIPEQPEEQPDESALNEDMVAAAIQVLPDGYRTVFNLYAIEGKSHKEIAKILNIKPDTSASQYHRAKNMLARLLKEMERKEGQR</sequence>
<keyword evidence="2" id="KW-0805">Transcription regulation</keyword>
<dbReference type="GO" id="GO:0006352">
    <property type="term" value="P:DNA-templated transcription initiation"/>
    <property type="evidence" value="ECO:0007669"/>
    <property type="project" value="InterPro"/>
</dbReference>
<feature type="domain" description="RNA polymerase sigma-70 region 2" evidence="5">
    <location>
        <begin position="13"/>
        <end position="82"/>
    </location>
</feature>
<dbReference type="Gene3D" id="1.10.10.10">
    <property type="entry name" value="Winged helix-like DNA-binding domain superfamily/Winged helix DNA-binding domain"/>
    <property type="match status" value="1"/>
</dbReference>
<dbReference type="InterPro" id="IPR013325">
    <property type="entry name" value="RNA_pol_sigma_r2"/>
</dbReference>
<dbReference type="eggNOG" id="COG1595">
    <property type="taxonomic scope" value="Bacteria"/>
</dbReference>
<dbReference type="SUPFAM" id="SSF88946">
    <property type="entry name" value="Sigma2 domain of RNA polymerase sigma factors"/>
    <property type="match status" value="1"/>
</dbReference>
<dbReference type="Pfam" id="PF04542">
    <property type="entry name" value="Sigma70_r2"/>
    <property type="match status" value="1"/>
</dbReference>